<dbReference type="GeneID" id="106175466"/>
<reference evidence="2" key="1">
    <citation type="submission" date="2025-08" db="UniProtKB">
        <authorList>
            <consortium name="RefSeq"/>
        </authorList>
    </citation>
    <scope>IDENTIFICATION</scope>
    <source>
        <tissue evidence="2">Gonads</tissue>
    </source>
</reference>
<sequence>MHPTRLVHPDEAYLAKLVSKVNDPSVKEEFITSAWDHLSHPKTDAFIPARSGRGPSELFGSSRNAPPHVMSKEYTDALLDSIRHITVTQPLNIGDTGVRWSKQERHSTCE</sequence>
<dbReference type="RefSeq" id="XP_013412946.1">
    <property type="nucleotide sequence ID" value="XM_013557492.1"/>
</dbReference>
<accession>A0A1S3JS57</accession>
<dbReference type="AlphaFoldDB" id="A0A1S3JS57"/>
<gene>
    <name evidence="2" type="primary">LOC106175466</name>
</gene>
<proteinExistence type="predicted"/>
<protein>
    <submittedName>
        <fullName evidence="2">Uncharacterized protein LOC106175466</fullName>
    </submittedName>
</protein>
<keyword evidence="1" id="KW-1185">Reference proteome</keyword>
<name>A0A1S3JS57_LINAN</name>
<dbReference type="KEGG" id="lak:106175466"/>
<dbReference type="InParanoid" id="A0A1S3JS57"/>
<dbReference type="OrthoDB" id="6152547at2759"/>
<evidence type="ECO:0000313" key="2">
    <source>
        <dbReference type="RefSeq" id="XP_013412946.1"/>
    </source>
</evidence>
<dbReference type="Proteomes" id="UP000085678">
    <property type="component" value="Unplaced"/>
</dbReference>
<evidence type="ECO:0000313" key="1">
    <source>
        <dbReference type="Proteomes" id="UP000085678"/>
    </source>
</evidence>
<organism evidence="1 2">
    <name type="scientific">Lingula anatina</name>
    <name type="common">Brachiopod</name>
    <name type="synonym">Lingula unguis</name>
    <dbReference type="NCBI Taxonomy" id="7574"/>
    <lineage>
        <taxon>Eukaryota</taxon>
        <taxon>Metazoa</taxon>
        <taxon>Spiralia</taxon>
        <taxon>Lophotrochozoa</taxon>
        <taxon>Brachiopoda</taxon>
        <taxon>Linguliformea</taxon>
        <taxon>Lingulata</taxon>
        <taxon>Lingulida</taxon>
        <taxon>Linguloidea</taxon>
        <taxon>Lingulidae</taxon>
        <taxon>Lingula</taxon>
    </lineage>
</organism>